<organism evidence="1 2">
    <name type="scientific">Lentinula lateritia</name>
    <dbReference type="NCBI Taxonomy" id="40482"/>
    <lineage>
        <taxon>Eukaryota</taxon>
        <taxon>Fungi</taxon>
        <taxon>Dikarya</taxon>
        <taxon>Basidiomycota</taxon>
        <taxon>Agaricomycotina</taxon>
        <taxon>Agaricomycetes</taxon>
        <taxon>Agaricomycetidae</taxon>
        <taxon>Agaricales</taxon>
        <taxon>Marasmiineae</taxon>
        <taxon>Omphalotaceae</taxon>
        <taxon>Lentinula</taxon>
    </lineage>
</organism>
<dbReference type="InterPro" id="IPR043129">
    <property type="entry name" value="ATPase_NBD"/>
</dbReference>
<dbReference type="Proteomes" id="UP001150238">
    <property type="component" value="Unassembled WGS sequence"/>
</dbReference>
<sequence>MPQRKPFDGTQQGLVLAIDVGTTYSGCSFSVLDPGVVPEIKGVTRFPAQAPGGSSKIPSVLYYDSAGKVRAVGAETLLDTVIEQAEDEQWTKVEWFKLHLRPKSSKTPLRIHQQILSLPPDKSVIDVFADFLRYLFSCCRTFIEETLLPDGKSFWESVKDRIVFVLSHPNGWEGRQQSSMRRAAVLAGLAPDSPEGQNRILFVTEGEASLHFCINNGLTVQVSMYFVIFHCTLNRSPSTQEDEGIIIVDAGGGTIDLSAYSVSNADTNAFEEISRSECCFAGSIFVTKESRVYFEDKLQGTRFEEDVPRITECFDQTTKLQFRDSDEPSYVKFGGLRDREPNLDIRSGQMKIPGTIVARFFQPSVNAMLKAVVEQRREARKAITTLLLVGGFAASPFMFTKLKDDLGQLGLSIHRPDTHVNKAVADGGVSFYLDHFVSSRVARYSYGIECSTIYQASNPEHRRRGFYNSIEGTCRVKNCFSLILRKGVQVMEVQEFRNSFTRYTHHRLQSMTKTILEYRGIDKDPSWIDVDYNMYSTACIVTADTSKISATLVPRRNPTGYEYFQLNFDVVLLFGLTELKAQIAWQENGVEKRGPAQIVYEPASDD</sequence>
<evidence type="ECO:0000313" key="1">
    <source>
        <dbReference type="EMBL" id="KAJ4469075.1"/>
    </source>
</evidence>
<evidence type="ECO:0008006" key="3">
    <source>
        <dbReference type="Google" id="ProtNLM"/>
    </source>
</evidence>
<reference evidence="1" key="2">
    <citation type="journal article" date="2023" name="Proc. Natl. Acad. Sci. U.S.A.">
        <title>A global phylogenomic analysis of the shiitake genus Lentinula.</title>
        <authorList>
            <person name="Sierra-Patev S."/>
            <person name="Min B."/>
            <person name="Naranjo-Ortiz M."/>
            <person name="Looney B."/>
            <person name="Konkel Z."/>
            <person name="Slot J.C."/>
            <person name="Sakamoto Y."/>
            <person name="Steenwyk J.L."/>
            <person name="Rokas A."/>
            <person name="Carro J."/>
            <person name="Camarero S."/>
            <person name="Ferreira P."/>
            <person name="Molpeceres G."/>
            <person name="Ruiz-Duenas F.J."/>
            <person name="Serrano A."/>
            <person name="Henrissat B."/>
            <person name="Drula E."/>
            <person name="Hughes K.W."/>
            <person name="Mata J.L."/>
            <person name="Ishikawa N.K."/>
            <person name="Vargas-Isla R."/>
            <person name="Ushijima S."/>
            <person name="Smith C.A."/>
            <person name="Donoghue J."/>
            <person name="Ahrendt S."/>
            <person name="Andreopoulos W."/>
            <person name="He G."/>
            <person name="LaButti K."/>
            <person name="Lipzen A."/>
            <person name="Ng V."/>
            <person name="Riley R."/>
            <person name="Sandor L."/>
            <person name="Barry K."/>
            <person name="Martinez A.T."/>
            <person name="Xiao Y."/>
            <person name="Gibbons J.G."/>
            <person name="Terashima K."/>
            <person name="Grigoriev I.V."/>
            <person name="Hibbett D."/>
        </authorList>
    </citation>
    <scope>NUCLEOTIDE SEQUENCE</scope>
    <source>
        <strain evidence="1">Sp2 HRB7682 ss15</strain>
    </source>
</reference>
<accession>A0A9W9DH84</accession>
<dbReference type="PANTHER" id="PTHR14187:SF5">
    <property type="entry name" value="HEAT SHOCK 70 KDA PROTEIN 12A"/>
    <property type="match status" value="1"/>
</dbReference>
<dbReference type="EMBL" id="JANVFS010000036">
    <property type="protein sequence ID" value="KAJ4469075.1"/>
    <property type="molecule type" value="Genomic_DNA"/>
</dbReference>
<proteinExistence type="predicted"/>
<name>A0A9W9DH84_9AGAR</name>
<comment type="caution">
    <text evidence="1">The sequence shown here is derived from an EMBL/GenBank/DDBJ whole genome shotgun (WGS) entry which is preliminary data.</text>
</comment>
<dbReference type="SUPFAM" id="SSF53067">
    <property type="entry name" value="Actin-like ATPase domain"/>
    <property type="match status" value="2"/>
</dbReference>
<evidence type="ECO:0000313" key="2">
    <source>
        <dbReference type="Proteomes" id="UP001150238"/>
    </source>
</evidence>
<gene>
    <name evidence="1" type="ORF">C8J55DRAFT_460555</name>
</gene>
<dbReference type="AlphaFoldDB" id="A0A9W9DH84"/>
<dbReference type="Gene3D" id="3.30.420.40">
    <property type="match status" value="1"/>
</dbReference>
<reference evidence="1" key="1">
    <citation type="submission" date="2022-08" db="EMBL/GenBank/DDBJ databases">
        <authorList>
            <consortium name="DOE Joint Genome Institute"/>
            <person name="Min B."/>
            <person name="Riley R."/>
            <person name="Sierra-Patev S."/>
            <person name="Naranjo-Ortiz M."/>
            <person name="Looney B."/>
            <person name="Konkel Z."/>
            <person name="Slot J.C."/>
            <person name="Sakamoto Y."/>
            <person name="Steenwyk J.L."/>
            <person name="Rokas A."/>
            <person name="Carro J."/>
            <person name="Camarero S."/>
            <person name="Ferreira P."/>
            <person name="Molpeceres G."/>
            <person name="Ruiz-Duenas F.J."/>
            <person name="Serrano A."/>
            <person name="Henrissat B."/>
            <person name="Drula E."/>
            <person name="Hughes K.W."/>
            <person name="Mata J.L."/>
            <person name="Ishikawa N.K."/>
            <person name="Vargas-Isla R."/>
            <person name="Ushijima S."/>
            <person name="Smith C.A."/>
            <person name="Ahrendt S."/>
            <person name="Andreopoulos W."/>
            <person name="He G."/>
            <person name="Labutti K."/>
            <person name="Lipzen A."/>
            <person name="Ng V."/>
            <person name="Sandor L."/>
            <person name="Barry K."/>
            <person name="Martinez A.T."/>
            <person name="Xiao Y."/>
            <person name="Gibbons J.G."/>
            <person name="Terashima K."/>
            <person name="Hibbett D.S."/>
            <person name="Grigoriev I.V."/>
        </authorList>
    </citation>
    <scope>NUCLEOTIDE SEQUENCE</scope>
    <source>
        <strain evidence="1">Sp2 HRB7682 ss15</strain>
    </source>
</reference>
<dbReference type="PANTHER" id="PTHR14187">
    <property type="entry name" value="ALPHA KINASE/ELONGATION FACTOR 2 KINASE"/>
    <property type="match status" value="1"/>
</dbReference>
<dbReference type="CDD" id="cd10170">
    <property type="entry name" value="ASKHA_NBD_HSP70"/>
    <property type="match status" value="1"/>
</dbReference>
<protein>
    <recommendedName>
        <fullName evidence="3">Actin-like ATPase domain-containing protein</fullName>
    </recommendedName>
</protein>